<evidence type="ECO:0008006" key="11">
    <source>
        <dbReference type="Google" id="ProtNLM"/>
    </source>
</evidence>
<reference evidence="10" key="1">
    <citation type="journal article" date="2019" name="Int. J. Syst. Evol. Microbiol.">
        <title>The Global Catalogue of Microorganisms (GCM) 10K type strain sequencing project: providing services to taxonomists for standard genome sequencing and annotation.</title>
        <authorList>
            <consortium name="The Broad Institute Genomics Platform"/>
            <consortium name="The Broad Institute Genome Sequencing Center for Infectious Disease"/>
            <person name="Wu L."/>
            <person name="Ma J."/>
        </authorList>
    </citation>
    <scope>NUCLEOTIDE SEQUENCE [LARGE SCALE GENOMIC DNA]</scope>
    <source>
        <strain evidence="10">JCM 17705</strain>
    </source>
</reference>
<dbReference type="Pfam" id="PF13545">
    <property type="entry name" value="HTH_Crp_2"/>
    <property type="match status" value="1"/>
</dbReference>
<evidence type="ECO:0000313" key="10">
    <source>
        <dbReference type="Proteomes" id="UP001500582"/>
    </source>
</evidence>
<evidence type="ECO:0000259" key="7">
    <source>
        <dbReference type="PROSITE" id="PS50110"/>
    </source>
</evidence>
<dbReference type="PROSITE" id="PS50042">
    <property type="entry name" value="CNMP_BINDING_3"/>
    <property type="match status" value="1"/>
</dbReference>
<evidence type="ECO:0000256" key="5">
    <source>
        <dbReference type="PROSITE-ProRule" id="PRU00169"/>
    </source>
</evidence>
<dbReference type="Gene3D" id="3.40.50.2300">
    <property type="match status" value="1"/>
</dbReference>
<dbReference type="InterPro" id="IPR011006">
    <property type="entry name" value="CheY-like_superfamily"/>
</dbReference>
<keyword evidence="1 5" id="KW-0597">Phosphoprotein</keyword>
<keyword evidence="4" id="KW-0804">Transcription</keyword>
<organism evidence="9 10">
    <name type="scientific">Mucilaginibacter gynuensis</name>
    <dbReference type="NCBI Taxonomy" id="1302236"/>
    <lineage>
        <taxon>Bacteria</taxon>
        <taxon>Pseudomonadati</taxon>
        <taxon>Bacteroidota</taxon>
        <taxon>Sphingobacteriia</taxon>
        <taxon>Sphingobacteriales</taxon>
        <taxon>Sphingobacteriaceae</taxon>
        <taxon>Mucilaginibacter</taxon>
    </lineage>
</organism>
<dbReference type="SMART" id="SM00100">
    <property type="entry name" value="cNMP"/>
    <property type="match status" value="1"/>
</dbReference>
<dbReference type="Pfam" id="PF00072">
    <property type="entry name" value="Response_reg"/>
    <property type="match status" value="1"/>
</dbReference>
<dbReference type="InterPro" id="IPR036390">
    <property type="entry name" value="WH_DNA-bd_sf"/>
</dbReference>
<dbReference type="SMART" id="SM00419">
    <property type="entry name" value="HTH_CRP"/>
    <property type="match status" value="1"/>
</dbReference>
<evidence type="ECO:0000256" key="4">
    <source>
        <dbReference type="ARBA" id="ARBA00023163"/>
    </source>
</evidence>
<dbReference type="PROSITE" id="PS50110">
    <property type="entry name" value="RESPONSE_REGULATORY"/>
    <property type="match status" value="1"/>
</dbReference>
<dbReference type="Proteomes" id="UP001500582">
    <property type="component" value="Unassembled WGS sequence"/>
</dbReference>
<dbReference type="Pfam" id="PF00027">
    <property type="entry name" value="cNMP_binding"/>
    <property type="match status" value="1"/>
</dbReference>
<dbReference type="CDD" id="cd00092">
    <property type="entry name" value="HTH_CRP"/>
    <property type="match status" value="1"/>
</dbReference>
<accession>A0ABP8FM26</accession>
<keyword evidence="3" id="KW-0238">DNA-binding</keyword>
<gene>
    <name evidence="9" type="ORF">GCM10023149_00120</name>
</gene>
<sequence length="351" mass="39947">MKGCILIIEDSIDIREATGKILELEGYDVIFAENGRKGVEQAQFQKPDLILCDIMMPELDGYGVLYTLNQNPDIATTPFIFITAKNERIDMRRAMEMGADDYLTKPFDEDELLNAIESRLTKKEKQQEFYSKCLDNLNTLISKTEELTEIRNLFSERKIRAVKKKQLLYYEGDNAPALYLVISGRLKTIKITKYGRELVTGIYNPDDFLGMQALLLNEPYSETAEAIEDSTICIIPKDIIDYLLSKNTGLANMFIRILSNNVREKEEQLLQLAYNSVRKRMADVLLRVLKQLGNEDNSTIKISREDLAAIAGMASETVSRIITDFKNEGLITKKGSTIKIINSEELKKIKS</sequence>
<dbReference type="PANTHER" id="PTHR44591:SF23">
    <property type="entry name" value="CHEY SUBFAMILY"/>
    <property type="match status" value="1"/>
</dbReference>
<dbReference type="EMBL" id="BAABFT010000001">
    <property type="protein sequence ID" value="GAA4306752.1"/>
    <property type="molecule type" value="Genomic_DNA"/>
</dbReference>
<dbReference type="Gene3D" id="1.10.10.10">
    <property type="entry name" value="Winged helix-like DNA-binding domain superfamily/Winged helix DNA-binding domain"/>
    <property type="match status" value="1"/>
</dbReference>
<dbReference type="InterPro" id="IPR050595">
    <property type="entry name" value="Bact_response_regulator"/>
</dbReference>
<dbReference type="PRINTS" id="PR00034">
    <property type="entry name" value="HTHCRP"/>
</dbReference>
<dbReference type="InterPro" id="IPR012318">
    <property type="entry name" value="HTH_CRP"/>
</dbReference>
<name>A0ABP8FM26_9SPHI</name>
<dbReference type="CDD" id="cd17574">
    <property type="entry name" value="REC_OmpR"/>
    <property type="match status" value="1"/>
</dbReference>
<evidence type="ECO:0000313" key="9">
    <source>
        <dbReference type="EMBL" id="GAA4306752.1"/>
    </source>
</evidence>
<feature type="domain" description="HTH crp-type" evidence="8">
    <location>
        <begin position="275"/>
        <end position="344"/>
    </location>
</feature>
<dbReference type="InterPro" id="IPR036388">
    <property type="entry name" value="WH-like_DNA-bd_sf"/>
</dbReference>
<dbReference type="RefSeq" id="WP_345208921.1">
    <property type="nucleotide sequence ID" value="NZ_BAABFT010000001.1"/>
</dbReference>
<dbReference type="InterPro" id="IPR014710">
    <property type="entry name" value="RmlC-like_jellyroll"/>
</dbReference>
<keyword evidence="10" id="KW-1185">Reference proteome</keyword>
<dbReference type="SUPFAM" id="SSF51206">
    <property type="entry name" value="cAMP-binding domain-like"/>
    <property type="match status" value="1"/>
</dbReference>
<evidence type="ECO:0000259" key="8">
    <source>
        <dbReference type="PROSITE" id="PS51063"/>
    </source>
</evidence>
<dbReference type="InterPro" id="IPR000595">
    <property type="entry name" value="cNMP-bd_dom"/>
</dbReference>
<dbReference type="SUPFAM" id="SSF46785">
    <property type="entry name" value="Winged helix' DNA-binding domain"/>
    <property type="match status" value="1"/>
</dbReference>
<protein>
    <recommendedName>
        <fullName evidence="11">CRP-like cAMP-binding protein</fullName>
    </recommendedName>
</protein>
<evidence type="ECO:0000256" key="3">
    <source>
        <dbReference type="ARBA" id="ARBA00023125"/>
    </source>
</evidence>
<dbReference type="PANTHER" id="PTHR44591">
    <property type="entry name" value="STRESS RESPONSE REGULATOR PROTEIN 1"/>
    <property type="match status" value="1"/>
</dbReference>
<feature type="domain" description="Cyclic nucleotide-binding" evidence="6">
    <location>
        <begin position="145"/>
        <end position="244"/>
    </location>
</feature>
<dbReference type="InterPro" id="IPR001789">
    <property type="entry name" value="Sig_transdc_resp-reg_receiver"/>
</dbReference>
<evidence type="ECO:0000256" key="2">
    <source>
        <dbReference type="ARBA" id="ARBA00023015"/>
    </source>
</evidence>
<dbReference type="PROSITE" id="PS51063">
    <property type="entry name" value="HTH_CRP_2"/>
    <property type="match status" value="1"/>
</dbReference>
<comment type="caution">
    <text evidence="9">The sequence shown here is derived from an EMBL/GenBank/DDBJ whole genome shotgun (WGS) entry which is preliminary data.</text>
</comment>
<keyword evidence="2" id="KW-0805">Transcription regulation</keyword>
<feature type="domain" description="Response regulatory" evidence="7">
    <location>
        <begin position="4"/>
        <end position="120"/>
    </location>
</feature>
<feature type="modified residue" description="4-aspartylphosphate" evidence="5">
    <location>
        <position position="53"/>
    </location>
</feature>
<dbReference type="Gene3D" id="2.60.120.10">
    <property type="entry name" value="Jelly Rolls"/>
    <property type="match status" value="1"/>
</dbReference>
<evidence type="ECO:0000256" key="1">
    <source>
        <dbReference type="ARBA" id="ARBA00022553"/>
    </source>
</evidence>
<evidence type="ECO:0000259" key="6">
    <source>
        <dbReference type="PROSITE" id="PS50042"/>
    </source>
</evidence>
<dbReference type="CDD" id="cd00038">
    <property type="entry name" value="CAP_ED"/>
    <property type="match status" value="1"/>
</dbReference>
<dbReference type="SMART" id="SM00448">
    <property type="entry name" value="REC"/>
    <property type="match status" value="1"/>
</dbReference>
<dbReference type="SUPFAM" id="SSF52172">
    <property type="entry name" value="CheY-like"/>
    <property type="match status" value="1"/>
</dbReference>
<dbReference type="InterPro" id="IPR018490">
    <property type="entry name" value="cNMP-bd_dom_sf"/>
</dbReference>
<proteinExistence type="predicted"/>